<dbReference type="EMBL" id="JBDLBR010000001">
    <property type="protein sequence ID" value="MEN7536004.1"/>
    <property type="molecule type" value="Genomic_DNA"/>
</dbReference>
<dbReference type="CDD" id="cd02440">
    <property type="entry name" value="AdoMet_MTases"/>
    <property type="match status" value="1"/>
</dbReference>
<evidence type="ECO:0000313" key="2">
    <source>
        <dbReference type="EMBL" id="MEN7536004.1"/>
    </source>
</evidence>
<comment type="caution">
    <text evidence="2">The sequence shown here is derived from an EMBL/GenBank/DDBJ whole genome shotgun (WGS) entry which is preliminary data.</text>
</comment>
<name>A0ABV0CSZ4_9SPHN</name>
<keyword evidence="2" id="KW-0808">Transferase</keyword>
<organism evidence="2 3">
    <name type="scientific">Aurantiacibacter flavus</name>
    <dbReference type="NCBI Taxonomy" id="3145232"/>
    <lineage>
        <taxon>Bacteria</taxon>
        <taxon>Pseudomonadati</taxon>
        <taxon>Pseudomonadota</taxon>
        <taxon>Alphaproteobacteria</taxon>
        <taxon>Sphingomonadales</taxon>
        <taxon>Erythrobacteraceae</taxon>
        <taxon>Aurantiacibacter</taxon>
    </lineage>
</organism>
<protein>
    <submittedName>
        <fullName evidence="2">Methyltransferase domain-containing protein</fullName>
    </submittedName>
</protein>
<dbReference type="PANTHER" id="PTHR43591:SF24">
    <property type="entry name" value="2-METHOXY-6-POLYPRENYL-1,4-BENZOQUINOL METHYLASE, MITOCHONDRIAL"/>
    <property type="match status" value="1"/>
</dbReference>
<dbReference type="SUPFAM" id="SSF53335">
    <property type="entry name" value="S-adenosyl-L-methionine-dependent methyltransferases"/>
    <property type="match status" value="1"/>
</dbReference>
<dbReference type="InterPro" id="IPR041698">
    <property type="entry name" value="Methyltransf_25"/>
</dbReference>
<dbReference type="Pfam" id="PF13649">
    <property type="entry name" value="Methyltransf_25"/>
    <property type="match status" value="1"/>
</dbReference>
<dbReference type="GO" id="GO:0032259">
    <property type="term" value="P:methylation"/>
    <property type="evidence" value="ECO:0007669"/>
    <property type="project" value="UniProtKB-KW"/>
</dbReference>
<dbReference type="GO" id="GO:0008168">
    <property type="term" value="F:methyltransferase activity"/>
    <property type="evidence" value="ECO:0007669"/>
    <property type="project" value="UniProtKB-KW"/>
</dbReference>
<reference evidence="2 3" key="1">
    <citation type="submission" date="2024-05" db="EMBL/GenBank/DDBJ databases">
        <authorList>
            <person name="Park S."/>
        </authorList>
    </citation>
    <scope>NUCLEOTIDE SEQUENCE [LARGE SCALE GENOMIC DNA]</scope>
    <source>
        <strain evidence="2 3">DGU5</strain>
    </source>
</reference>
<keyword evidence="2" id="KW-0489">Methyltransferase</keyword>
<gene>
    <name evidence="2" type="ORF">ABDJ38_02305</name>
</gene>
<dbReference type="Gene3D" id="3.40.50.150">
    <property type="entry name" value="Vaccinia Virus protein VP39"/>
    <property type="match status" value="1"/>
</dbReference>
<dbReference type="Proteomes" id="UP001484535">
    <property type="component" value="Unassembled WGS sequence"/>
</dbReference>
<evidence type="ECO:0000259" key="1">
    <source>
        <dbReference type="Pfam" id="PF13649"/>
    </source>
</evidence>
<sequence length="293" mass="31805">MSCNDIETELAKPTIKQGDGILDKTDWQGSQGASWADNWRRTDRSFGILTDRLLTRLRSLEFREVLDIGCGAGELSLAVARNRPAVQVCGLDISPHLVEAAQARGERFGNVTFVCHDASTWRPEDAFAPDQLISRHGVMFFGDPTAAFANLAAVAAPSAKLLFSCFRAPSLNPFMTEVARLLPQPAQSDPRAPGPFAFADASYVEQILSAAGWTDITFAPVEFPMIVGTGEDPVADARDYFCTIGPAARALGELDQDERQTFLTKLDALSERNCREGIVSLPAAAWLVSAQRS</sequence>
<keyword evidence="3" id="KW-1185">Reference proteome</keyword>
<dbReference type="InterPro" id="IPR029063">
    <property type="entry name" value="SAM-dependent_MTases_sf"/>
</dbReference>
<feature type="domain" description="Methyltransferase" evidence="1">
    <location>
        <begin position="65"/>
        <end position="157"/>
    </location>
</feature>
<evidence type="ECO:0000313" key="3">
    <source>
        <dbReference type="Proteomes" id="UP001484535"/>
    </source>
</evidence>
<accession>A0ABV0CSZ4</accession>
<proteinExistence type="predicted"/>
<dbReference type="PANTHER" id="PTHR43591">
    <property type="entry name" value="METHYLTRANSFERASE"/>
    <property type="match status" value="1"/>
</dbReference>